<dbReference type="AlphaFoldDB" id="A0A232ETT9"/>
<dbReference type="GO" id="GO:0071897">
    <property type="term" value="P:DNA biosynthetic process"/>
    <property type="evidence" value="ECO:0007669"/>
    <property type="project" value="UniProtKB-ARBA"/>
</dbReference>
<comment type="caution">
    <text evidence="2">The sequence shown here is derived from an EMBL/GenBank/DDBJ whole genome shotgun (WGS) entry which is preliminary data.</text>
</comment>
<dbReference type="InterPro" id="IPR000477">
    <property type="entry name" value="RT_dom"/>
</dbReference>
<accession>A0A232ETT9</accession>
<gene>
    <name evidence="2" type="ORF">TSAR_002994</name>
</gene>
<dbReference type="Pfam" id="PF00078">
    <property type="entry name" value="RVT_1"/>
    <property type="match status" value="1"/>
</dbReference>
<reference evidence="2 3" key="1">
    <citation type="journal article" date="2017" name="Curr. Biol.">
        <title>The Evolution of Venom by Co-option of Single-Copy Genes.</title>
        <authorList>
            <person name="Martinson E.O."/>
            <person name="Mrinalini"/>
            <person name="Kelkar Y.D."/>
            <person name="Chang C.H."/>
            <person name="Werren J.H."/>
        </authorList>
    </citation>
    <scope>NUCLEOTIDE SEQUENCE [LARGE SCALE GENOMIC DNA]</scope>
    <source>
        <strain evidence="2 3">Alberta</strain>
        <tissue evidence="2">Whole body</tissue>
    </source>
</reference>
<dbReference type="OrthoDB" id="7615957at2759"/>
<proteinExistence type="predicted"/>
<evidence type="ECO:0000313" key="3">
    <source>
        <dbReference type="Proteomes" id="UP000215335"/>
    </source>
</evidence>
<dbReference type="PANTHER" id="PTHR47027:SF20">
    <property type="entry name" value="REVERSE TRANSCRIPTASE-LIKE PROTEIN WITH RNA-DIRECTED DNA POLYMERASE DOMAIN"/>
    <property type="match status" value="1"/>
</dbReference>
<protein>
    <recommendedName>
        <fullName evidence="1">Reverse transcriptase domain-containing protein</fullName>
    </recommendedName>
</protein>
<name>A0A232ETT9_9HYME</name>
<sequence>MKNRKVGIGSSIKIESTRIWSLAYADDHILLSKNREALIDMMNTLKKFVKGRELILSEEKTKVLVFYKGQNNKKKKWFWEGKEIEEVVNFKYLGFIFNKDGSYKEQISELEKKRNCSGQKNMGIRRNKIVMSYGCEIWGWEERKELEKVQLDYYRWILRLDFSTPRHIVYAETKIEKLNVDRGGRAIKFEEKIRKLGNKD</sequence>
<dbReference type="STRING" id="543379.A0A232ETT9"/>
<evidence type="ECO:0000259" key="1">
    <source>
        <dbReference type="PROSITE" id="PS50878"/>
    </source>
</evidence>
<keyword evidence="3" id="KW-1185">Reference proteome</keyword>
<dbReference type="Proteomes" id="UP000215335">
    <property type="component" value="Unassembled WGS sequence"/>
</dbReference>
<organism evidence="2 3">
    <name type="scientific">Trichomalopsis sarcophagae</name>
    <dbReference type="NCBI Taxonomy" id="543379"/>
    <lineage>
        <taxon>Eukaryota</taxon>
        <taxon>Metazoa</taxon>
        <taxon>Ecdysozoa</taxon>
        <taxon>Arthropoda</taxon>
        <taxon>Hexapoda</taxon>
        <taxon>Insecta</taxon>
        <taxon>Pterygota</taxon>
        <taxon>Neoptera</taxon>
        <taxon>Endopterygota</taxon>
        <taxon>Hymenoptera</taxon>
        <taxon>Apocrita</taxon>
        <taxon>Proctotrupomorpha</taxon>
        <taxon>Chalcidoidea</taxon>
        <taxon>Pteromalidae</taxon>
        <taxon>Pteromalinae</taxon>
        <taxon>Trichomalopsis</taxon>
    </lineage>
</organism>
<dbReference type="PROSITE" id="PS50878">
    <property type="entry name" value="RT_POL"/>
    <property type="match status" value="1"/>
</dbReference>
<dbReference type="PANTHER" id="PTHR47027">
    <property type="entry name" value="REVERSE TRANSCRIPTASE DOMAIN-CONTAINING PROTEIN"/>
    <property type="match status" value="1"/>
</dbReference>
<dbReference type="SUPFAM" id="SSF56672">
    <property type="entry name" value="DNA/RNA polymerases"/>
    <property type="match status" value="1"/>
</dbReference>
<dbReference type="EMBL" id="NNAY01002220">
    <property type="protein sequence ID" value="OXU21778.1"/>
    <property type="molecule type" value="Genomic_DNA"/>
</dbReference>
<evidence type="ECO:0000313" key="2">
    <source>
        <dbReference type="EMBL" id="OXU21778.1"/>
    </source>
</evidence>
<feature type="domain" description="Reverse transcriptase" evidence="1">
    <location>
        <begin position="1"/>
        <end position="84"/>
    </location>
</feature>
<dbReference type="InterPro" id="IPR043502">
    <property type="entry name" value="DNA/RNA_pol_sf"/>
</dbReference>